<evidence type="ECO:0000313" key="3">
    <source>
        <dbReference type="Proteomes" id="UP000587462"/>
    </source>
</evidence>
<protein>
    <submittedName>
        <fullName evidence="2">Uncharacterized protein</fullName>
    </submittedName>
</protein>
<feature type="region of interest" description="Disordered" evidence="1">
    <location>
        <begin position="104"/>
        <end position="126"/>
    </location>
</feature>
<organism evidence="2 3">
    <name type="scientific">Streptomyces morookaense</name>
    <name type="common">Streptoverticillium morookaense</name>
    <dbReference type="NCBI Taxonomy" id="1970"/>
    <lineage>
        <taxon>Bacteria</taxon>
        <taxon>Bacillati</taxon>
        <taxon>Actinomycetota</taxon>
        <taxon>Actinomycetes</taxon>
        <taxon>Kitasatosporales</taxon>
        <taxon>Streptomycetaceae</taxon>
        <taxon>Streptomyces</taxon>
    </lineage>
</organism>
<dbReference type="AlphaFoldDB" id="A0A7Y7B9U8"/>
<name>A0A7Y7B9U8_STRMO</name>
<feature type="compositionally biased region" description="Low complexity" evidence="1">
    <location>
        <begin position="104"/>
        <end position="114"/>
    </location>
</feature>
<keyword evidence="3" id="KW-1185">Reference proteome</keyword>
<dbReference type="RefSeq" id="WP_171086666.1">
    <property type="nucleotide sequence ID" value="NZ_BNBU01000009.1"/>
</dbReference>
<dbReference type="Proteomes" id="UP000587462">
    <property type="component" value="Unassembled WGS sequence"/>
</dbReference>
<dbReference type="Pfam" id="PF20117">
    <property type="entry name" value="DUF6507"/>
    <property type="match status" value="1"/>
</dbReference>
<accession>A0A7Y7B9U8</accession>
<evidence type="ECO:0000313" key="2">
    <source>
        <dbReference type="EMBL" id="NVK81698.1"/>
    </source>
</evidence>
<gene>
    <name evidence="2" type="ORF">HG542_29205</name>
</gene>
<reference evidence="2 3" key="1">
    <citation type="submission" date="2020-04" db="EMBL/GenBank/DDBJ databases">
        <title>Draft Genome Sequence of Streptomyces morookaense DSM 40503, an 8-azaguanine-producing strain.</title>
        <authorList>
            <person name="Qi J."/>
            <person name="Gao J.-M."/>
        </authorList>
    </citation>
    <scope>NUCLEOTIDE SEQUENCE [LARGE SCALE GENOMIC DNA]</scope>
    <source>
        <strain evidence="2 3">DSM 40503</strain>
    </source>
</reference>
<dbReference type="EMBL" id="JABBXF010000089">
    <property type="protein sequence ID" value="NVK81698.1"/>
    <property type="molecule type" value="Genomic_DNA"/>
</dbReference>
<dbReference type="InterPro" id="IPR045436">
    <property type="entry name" value="DUF6507"/>
</dbReference>
<sequence length="126" mass="13324">MPGWDIKPDAVRVVLGNTRDKAEKLGEELQAYATTMESAAKWAGTMIQGEAPKGGAFGPVAGALGEFGKNTQDDLRFLIVRSAKSIRGAAEATRCYENGALEMAQNAQSAAAQAPTPKELKGEDQK</sequence>
<evidence type="ECO:0000256" key="1">
    <source>
        <dbReference type="SAM" id="MobiDB-lite"/>
    </source>
</evidence>
<comment type="caution">
    <text evidence="2">The sequence shown here is derived from an EMBL/GenBank/DDBJ whole genome shotgun (WGS) entry which is preliminary data.</text>
</comment>
<proteinExistence type="predicted"/>